<keyword evidence="2" id="KW-1185">Reference proteome</keyword>
<name>A0AAV0H484_9ROSI</name>
<evidence type="ECO:0000313" key="1">
    <source>
        <dbReference type="EMBL" id="CAI0379687.1"/>
    </source>
</evidence>
<dbReference type="EMBL" id="CAMGYJ010000002">
    <property type="protein sequence ID" value="CAI0379687.1"/>
    <property type="molecule type" value="Genomic_DNA"/>
</dbReference>
<comment type="caution">
    <text evidence="1">The sequence shown here is derived from an EMBL/GenBank/DDBJ whole genome shotgun (WGS) entry which is preliminary data.</text>
</comment>
<evidence type="ECO:0000313" key="2">
    <source>
        <dbReference type="Proteomes" id="UP001154282"/>
    </source>
</evidence>
<organism evidence="1 2">
    <name type="scientific">Linum tenue</name>
    <dbReference type="NCBI Taxonomy" id="586396"/>
    <lineage>
        <taxon>Eukaryota</taxon>
        <taxon>Viridiplantae</taxon>
        <taxon>Streptophyta</taxon>
        <taxon>Embryophyta</taxon>
        <taxon>Tracheophyta</taxon>
        <taxon>Spermatophyta</taxon>
        <taxon>Magnoliopsida</taxon>
        <taxon>eudicotyledons</taxon>
        <taxon>Gunneridae</taxon>
        <taxon>Pentapetalae</taxon>
        <taxon>rosids</taxon>
        <taxon>fabids</taxon>
        <taxon>Malpighiales</taxon>
        <taxon>Linaceae</taxon>
        <taxon>Linum</taxon>
    </lineage>
</organism>
<sequence length="87" mass="10081">MTCIKTRLMYPESRQSCILYRCIVSDSEPVCKRHKRTLTERVIGNLQTSSFKRHQSRNFPVSFVSSLTPSNPPVRCYTVKMRQANGK</sequence>
<accession>A0AAV0H484</accession>
<feature type="non-terminal residue" evidence="1">
    <location>
        <position position="87"/>
    </location>
</feature>
<dbReference type="Proteomes" id="UP001154282">
    <property type="component" value="Unassembled WGS sequence"/>
</dbReference>
<dbReference type="AlphaFoldDB" id="A0AAV0H484"/>
<gene>
    <name evidence="1" type="ORF">LITE_LOCUS2355</name>
</gene>
<reference evidence="1" key="1">
    <citation type="submission" date="2022-08" db="EMBL/GenBank/DDBJ databases">
        <authorList>
            <person name="Gutierrez-Valencia J."/>
        </authorList>
    </citation>
    <scope>NUCLEOTIDE SEQUENCE</scope>
</reference>
<protein>
    <submittedName>
        <fullName evidence="1">Uncharacterized protein</fullName>
    </submittedName>
</protein>
<proteinExistence type="predicted"/>